<dbReference type="PANTHER" id="PTHR39594:SF1">
    <property type="entry name" value="PROTEIN YCHQ"/>
    <property type="match status" value="1"/>
</dbReference>
<name>A0A2A5CBC6_9GAMM</name>
<feature type="transmembrane region" description="Helical" evidence="1">
    <location>
        <begin position="71"/>
        <end position="90"/>
    </location>
</feature>
<sequence>MYLTFKTLHMTFALLSFTGFLFRSYLMFIDSKWLNHKAVLLIPHLVDGMFLACGFWMAFMVNFGLFNQPWLSMKVLLLMFYLFFVGLTLGRGRTKSIRVVSFFCGVFTFIYIVGIAINKTAYSWFVLL</sequence>
<gene>
    <name evidence="2" type="ORF">COA71_08680</name>
</gene>
<reference evidence="3" key="1">
    <citation type="submission" date="2017-08" db="EMBL/GenBank/DDBJ databases">
        <title>A dynamic microbial community with high functional redundancy inhabits the cold, oxic subseafloor aquifer.</title>
        <authorList>
            <person name="Tully B.J."/>
            <person name="Wheat C.G."/>
            <person name="Glazer B.T."/>
            <person name="Huber J.A."/>
        </authorList>
    </citation>
    <scope>NUCLEOTIDE SEQUENCE [LARGE SCALE GENOMIC DNA]</scope>
</reference>
<feature type="transmembrane region" description="Helical" evidence="1">
    <location>
        <begin position="97"/>
        <end position="117"/>
    </location>
</feature>
<keyword evidence="1" id="KW-1133">Transmembrane helix</keyword>
<dbReference type="InterPro" id="IPR007360">
    <property type="entry name" value="SirB"/>
</dbReference>
<proteinExistence type="predicted"/>
<feature type="transmembrane region" description="Helical" evidence="1">
    <location>
        <begin position="6"/>
        <end position="26"/>
    </location>
</feature>
<comment type="caution">
    <text evidence="2">The sequence shown here is derived from an EMBL/GenBank/DDBJ whole genome shotgun (WGS) entry which is preliminary data.</text>
</comment>
<feature type="transmembrane region" description="Helical" evidence="1">
    <location>
        <begin position="38"/>
        <end position="59"/>
    </location>
</feature>
<evidence type="ECO:0000256" key="1">
    <source>
        <dbReference type="SAM" id="Phobius"/>
    </source>
</evidence>
<dbReference type="PIRSF" id="PIRSF005610">
    <property type="entry name" value="SirB"/>
    <property type="match status" value="1"/>
</dbReference>
<keyword evidence="1" id="KW-0812">Transmembrane</keyword>
<dbReference type="PANTHER" id="PTHR39594">
    <property type="entry name" value="PROTEIN YCHQ"/>
    <property type="match status" value="1"/>
</dbReference>
<protein>
    <submittedName>
        <fullName evidence="2">Regulator SirB</fullName>
    </submittedName>
</protein>
<accession>A0A2A5CBC6</accession>
<dbReference type="GO" id="GO:0005886">
    <property type="term" value="C:plasma membrane"/>
    <property type="evidence" value="ECO:0007669"/>
    <property type="project" value="TreeGrafter"/>
</dbReference>
<dbReference type="AlphaFoldDB" id="A0A2A5CBC6"/>
<dbReference type="Proteomes" id="UP000228987">
    <property type="component" value="Unassembled WGS sequence"/>
</dbReference>
<evidence type="ECO:0000313" key="3">
    <source>
        <dbReference type="Proteomes" id="UP000228987"/>
    </source>
</evidence>
<evidence type="ECO:0000313" key="2">
    <source>
        <dbReference type="EMBL" id="PCJ41112.1"/>
    </source>
</evidence>
<keyword evidence="1" id="KW-0472">Membrane</keyword>
<dbReference type="Pfam" id="PF04247">
    <property type="entry name" value="SirB"/>
    <property type="match status" value="1"/>
</dbReference>
<organism evidence="2 3">
    <name type="scientific">SAR86 cluster bacterium</name>
    <dbReference type="NCBI Taxonomy" id="2030880"/>
    <lineage>
        <taxon>Bacteria</taxon>
        <taxon>Pseudomonadati</taxon>
        <taxon>Pseudomonadota</taxon>
        <taxon>Gammaproteobacteria</taxon>
        <taxon>SAR86 cluster</taxon>
    </lineage>
</organism>
<dbReference type="EMBL" id="NVWI01000006">
    <property type="protein sequence ID" value="PCJ41112.1"/>
    <property type="molecule type" value="Genomic_DNA"/>
</dbReference>